<dbReference type="AlphaFoldDB" id="A0A6A2WDX0"/>
<keyword evidence="5" id="KW-1185">Reference proteome</keyword>
<dbReference type="PANTHER" id="PTHR37299">
    <property type="entry name" value="TRANSCRIPTIONAL REGULATOR-RELATED"/>
    <property type="match status" value="1"/>
</dbReference>
<dbReference type="SUPFAM" id="SSF52172">
    <property type="entry name" value="CheY-like"/>
    <property type="match status" value="1"/>
</dbReference>
<feature type="domain" description="Response regulatory" evidence="2">
    <location>
        <begin position="5"/>
        <end position="122"/>
    </location>
</feature>
<dbReference type="OrthoDB" id="236568at2"/>
<dbReference type="Gene3D" id="3.40.50.2300">
    <property type="match status" value="1"/>
</dbReference>
<feature type="domain" description="HTH LytTR-type" evidence="3">
    <location>
        <begin position="144"/>
        <end position="232"/>
    </location>
</feature>
<evidence type="ECO:0000259" key="3">
    <source>
        <dbReference type="PROSITE" id="PS50930"/>
    </source>
</evidence>
<gene>
    <name evidence="4" type="ORF">DSM100238_0963</name>
</gene>
<dbReference type="SMART" id="SM00448">
    <property type="entry name" value="REC"/>
    <property type="match status" value="1"/>
</dbReference>
<proteinExistence type="predicted"/>
<dbReference type="EMBL" id="WBSO01000005">
    <property type="protein sequence ID" value="KAB8298470.1"/>
    <property type="molecule type" value="Genomic_DNA"/>
</dbReference>
<dbReference type="RefSeq" id="WP_152355566.1">
    <property type="nucleotide sequence ID" value="NZ_JBHLXF010000003.1"/>
</dbReference>
<comment type="caution">
    <text evidence="4">The sequence shown here is derived from an EMBL/GenBank/DDBJ whole genome shotgun (WGS) entry which is preliminary data.</text>
</comment>
<dbReference type="PANTHER" id="PTHR37299:SF1">
    <property type="entry name" value="STAGE 0 SPORULATION PROTEIN A HOMOLOG"/>
    <property type="match status" value="1"/>
</dbReference>
<dbReference type="GO" id="GO:0003677">
    <property type="term" value="F:DNA binding"/>
    <property type="evidence" value="ECO:0007669"/>
    <property type="project" value="UniProtKB-KW"/>
</dbReference>
<organism evidence="4 5">
    <name type="scientific">Bifidobacterium apri</name>
    <dbReference type="NCBI Taxonomy" id="1769423"/>
    <lineage>
        <taxon>Bacteria</taxon>
        <taxon>Bacillati</taxon>
        <taxon>Actinomycetota</taxon>
        <taxon>Actinomycetes</taxon>
        <taxon>Bifidobacteriales</taxon>
        <taxon>Bifidobacteriaceae</taxon>
        <taxon>Bifidobacterium</taxon>
    </lineage>
</organism>
<feature type="modified residue" description="4-aspartylphosphate" evidence="1">
    <location>
        <position position="59"/>
    </location>
</feature>
<keyword evidence="1" id="KW-0597">Phosphoprotein</keyword>
<reference evidence="4 5" key="1">
    <citation type="submission" date="2019-09" db="EMBL/GenBank/DDBJ databases">
        <title>Characterization of the phylogenetic diversity of two novel species belonging to the genus Bifidobacterium: Bifidobacterium cebidarum sp. nov. and Bifidobacterium leontopitheci sp. nov.</title>
        <authorList>
            <person name="Lugli G.A."/>
            <person name="Duranti S."/>
            <person name="Milani C."/>
            <person name="Turroni F."/>
            <person name="Ventura M."/>
        </authorList>
    </citation>
    <scope>NUCLEOTIDE SEQUENCE [LARGE SCALE GENOMIC DNA]</scope>
    <source>
        <strain evidence="4 5">DSM 100238</strain>
    </source>
</reference>
<dbReference type="PROSITE" id="PS50110">
    <property type="entry name" value="RESPONSE_REGULATORY"/>
    <property type="match status" value="1"/>
</dbReference>
<dbReference type="InterPro" id="IPR011006">
    <property type="entry name" value="CheY-like_superfamily"/>
</dbReference>
<protein>
    <submittedName>
        <fullName evidence="4">DNA-binding response regulator</fullName>
    </submittedName>
</protein>
<dbReference type="GO" id="GO:0000156">
    <property type="term" value="F:phosphorelay response regulator activity"/>
    <property type="evidence" value="ECO:0007669"/>
    <property type="project" value="InterPro"/>
</dbReference>
<evidence type="ECO:0000313" key="4">
    <source>
        <dbReference type="EMBL" id="KAB8298470.1"/>
    </source>
</evidence>
<evidence type="ECO:0000313" key="5">
    <source>
        <dbReference type="Proteomes" id="UP000440041"/>
    </source>
</evidence>
<dbReference type="InterPro" id="IPR046947">
    <property type="entry name" value="LytR-like"/>
</dbReference>
<dbReference type="Proteomes" id="UP000440041">
    <property type="component" value="Unassembled WGS sequence"/>
</dbReference>
<dbReference type="InterPro" id="IPR007492">
    <property type="entry name" value="LytTR_DNA-bd_dom"/>
</dbReference>
<dbReference type="InterPro" id="IPR001789">
    <property type="entry name" value="Sig_transdc_resp-reg_receiver"/>
</dbReference>
<keyword evidence="4" id="KW-0238">DNA-binding</keyword>
<dbReference type="SMART" id="SM00850">
    <property type="entry name" value="LytTR"/>
    <property type="match status" value="1"/>
</dbReference>
<sequence length="243" mass="27847">MRTIRVGVVEDDTSACQQVIDYLNRYQREQNVEFAVSVFSDGEEIVEHYKPVYDILLLDIEMKRMDGMEAARRIRQVDDDVVIVFITAAPQYAISGYKVRALSYLLKPVPWFAFSQEMKRCIGMVRRRSEDSLLVDAGAQKLRLSLNDVVYIESMRHTIIIHTLNEKLSISSTLKELEEQLSGQGFYRSNSCYLVNMRHVTGVDGQDCVMSSGERLRISRPRKKSFLIALADYFAGTATPDER</sequence>
<name>A0A6A2WDX0_9BIFI</name>
<dbReference type="Pfam" id="PF04397">
    <property type="entry name" value="LytTR"/>
    <property type="match status" value="1"/>
</dbReference>
<dbReference type="Pfam" id="PF00072">
    <property type="entry name" value="Response_reg"/>
    <property type="match status" value="1"/>
</dbReference>
<accession>A0A6A2WDX0</accession>
<dbReference type="PROSITE" id="PS50930">
    <property type="entry name" value="HTH_LYTTR"/>
    <property type="match status" value="1"/>
</dbReference>
<evidence type="ECO:0000259" key="2">
    <source>
        <dbReference type="PROSITE" id="PS50110"/>
    </source>
</evidence>
<dbReference type="Gene3D" id="2.40.50.1020">
    <property type="entry name" value="LytTr DNA-binding domain"/>
    <property type="match status" value="1"/>
</dbReference>
<evidence type="ECO:0000256" key="1">
    <source>
        <dbReference type="PROSITE-ProRule" id="PRU00169"/>
    </source>
</evidence>